<feature type="compositionally biased region" description="Basic and acidic residues" evidence="1">
    <location>
        <begin position="268"/>
        <end position="279"/>
    </location>
</feature>
<dbReference type="AlphaFoldDB" id="A0A6A6J7H4"/>
<organism evidence="2 3">
    <name type="scientific">Westerdykella ornata</name>
    <dbReference type="NCBI Taxonomy" id="318751"/>
    <lineage>
        <taxon>Eukaryota</taxon>
        <taxon>Fungi</taxon>
        <taxon>Dikarya</taxon>
        <taxon>Ascomycota</taxon>
        <taxon>Pezizomycotina</taxon>
        <taxon>Dothideomycetes</taxon>
        <taxon>Pleosporomycetidae</taxon>
        <taxon>Pleosporales</taxon>
        <taxon>Sporormiaceae</taxon>
        <taxon>Westerdykella</taxon>
    </lineage>
</organism>
<evidence type="ECO:0000313" key="2">
    <source>
        <dbReference type="EMBL" id="KAF2272184.1"/>
    </source>
</evidence>
<dbReference type="Proteomes" id="UP000800097">
    <property type="component" value="Unassembled WGS sequence"/>
</dbReference>
<gene>
    <name evidence="2" type="ORF">EI97DRAFT_437175</name>
</gene>
<keyword evidence="3" id="KW-1185">Reference proteome</keyword>
<accession>A0A6A6J7H4</accession>
<feature type="compositionally biased region" description="Basic residues" evidence="1">
    <location>
        <begin position="246"/>
        <end position="267"/>
    </location>
</feature>
<sequence>MKQQILYALPMLGAVTAMPAAHMAKRSVPREHAHEDILRKVDALLALNNPDNIQAAVFGLLGAAAASQGAGNIADPDCLQQATADQAFTNAKEAGDIDGMTDALIFRALERNTGSVGLESVPCESIQAVNPEIAALQQHQDAAAEQQELNKQIAAELARQIASIGGDPLRANEASTFAPGEIGDPTANGGGCNDENDPNGCINTLGLRVDDLSEEEILAAVQDVAGGVAAGNNNNNNTANACEKKKAGKGKGKGKGKAKGKGKGKGKGKAEAKGKDANKKKGANNQAGEGVDNAGVDSNNNVGGCNAAIVFGAPSDGRQQDAFEPADLSLFNHGSALNIAVISNFICSQISNRCSVGADVVSSCEAAAAAANGLVGQAAADAFNSALGL</sequence>
<feature type="region of interest" description="Disordered" evidence="1">
    <location>
        <begin position="227"/>
        <end position="295"/>
    </location>
</feature>
<proteinExistence type="predicted"/>
<evidence type="ECO:0000313" key="3">
    <source>
        <dbReference type="Proteomes" id="UP000800097"/>
    </source>
</evidence>
<evidence type="ECO:0000256" key="1">
    <source>
        <dbReference type="SAM" id="MobiDB-lite"/>
    </source>
</evidence>
<protein>
    <submittedName>
        <fullName evidence="2">Uncharacterized protein</fullName>
    </submittedName>
</protein>
<dbReference type="RefSeq" id="XP_033649723.1">
    <property type="nucleotide sequence ID" value="XM_033799286.1"/>
</dbReference>
<name>A0A6A6J7H4_WESOR</name>
<dbReference type="GeneID" id="54552461"/>
<reference evidence="2" key="1">
    <citation type="journal article" date="2020" name="Stud. Mycol.">
        <title>101 Dothideomycetes genomes: a test case for predicting lifestyles and emergence of pathogens.</title>
        <authorList>
            <person name="Haridas S."/>
            <person name="Albert R."/>
            <person name="Binder M."/>
            <person name="Bloem J."/>
            <person name="Labutti K."/>
            <person name="Salamov A."/>
            <person name="Andreopoulos B."/>
            <person name="Baker S."/>
            <person name="Barry K."/>
            <person name="Bills G."/>
            <person name="Bluhm B."/>
            <person name="Cannon C."/>
            <person name="Castanera R."/>
            <person name="Culley D."/>
            <person name="Daum C."/>
            <person name="Ezra D."/>
            <person name="Gonzalez J."/>
            <person name="Henrissat B."/>
            <person name="Kuo A."/>
            <person name="Liang C."/>
            <person name="Lipzen A."/>
            <person name="Lutzoni F."/>
            <person name="Magnuson J."/>
            <person name="Mondo S."/>
            <person name="Nolan M."/>
            <person name="Ohm R."/>
            <person name="Pangilinan J."/>
            <person name="Park H.-J."/>
            <person name="Ramirez L."/>
            <person name="Alfaro M."/>
            <person name="Sun H."/>
            <person name="Tritt A."/>
            <person name="Yoshinaga Y."/>
            <person name="Zwiers L.-H."/>
            <person name="Turgeon B."/>
            <person name="Goodwin S."/>
            <person name="Spatafora J."/>
            <person name="Crous P."/>
            <person name="Grigoriev I."/>
        </authorList>
    </citation>
    <scope>NUCLEOTIDE SEQUENCE</scope>
    <source>
        <strain evidence="2">CBS 379.55</strain>
    </source>
</reference>
<dbReference type="EMBL" id="ML986525">
    <property type="protein sequence ID" value="KAF2272184.1"/>
    <property type="molecule type" value="Genomic_DNA"/>
</dbReference>
<feature type="compositionally biased region" description="Low complexity" evidence="1">
    <location>
        <begin position="227"/>
        <end position="241"/>
    </location>
</feature>
<dbReference type="OrthoDB" id="2153847at2759"/>